<accession>A0A515EL06</accession>
<reference evidence="3" key="1">
    <citation type="submission" date="2019-02" db="EMBL/GenBank/DDBJ databases">
        <title>Complete genome sequence of Rhodoferax sp. Gr-4.</title>
        <authorList>
            <person name="Jin L."/>
        </authorList>
    </citation>
    <scope>NUCLEOTIDE SEQUENCE [LARGE SCALE GENOMIC DNA]</scope>
    <source>
        <strain evidence="3">Gr-4</strain>
    </source>
</reference>
<dbReference type="InterPro" id="IPR007157">
    <property type="entry name" value="PspA_VIPP1"/>
</dbReference>
<dbReference type="EMBL" id="CP036282">
    <property type="protein sequence ID" value="QDL53340.1"/>
    <property type="molecule type" value="Genomic_DNA"/>
</dbReference>
<organism evidence="2 3">
    <name type="scientific">Rhodoferax aquaticus</name>
    <dbReference type="NCBI Taxonomy" id="2527691"/>
    <lineage>
        <taxon>Bacteria</taxon>
        <taxon>Pseudomonadati</taxon>
        <taxon>Pseudomonadota</taxon>
        <taxon>Betaproteobacteria</taxon>
        <taxon>Burkholderiales</taxon>
        <taxon>Comamonadaceae</taxon>
        <taxon>Rhodoferax</taxon>
    </lineage>
</organism>
<proteinExistence type="inferred from homology"/>
<dbReference type="KEGG" id="rhg:EXZ61_03650"/>
<protein>
    <recommendedName>
        <fullName evidence="4">PspA/IM30 family protein</fullName>
    </recommendedName>
</protein>
<evidence type="ECO:0000313" key="2">
    <source>
        <dbReference type="EMBL" id="QDL53340.1"/>
    </source>
</evidence>
<dbReference type="RefSeq" id="WP_142809125.1">
    <property type="nucleotide sequence ID" value="NZ_CP036282.1"/>
</dbReference>
<keyword evidence="3" id="KW-1185">Reference proteome</keyword>
<dbReference type="AlphaFoldDB" id="A0A515EL06"/>
<gene>
    <name evidence="2" type="ORF">EXZ61_03650</name>
</gene>
<name>A0A515EL06_9BURK</name>
<evidence type="ECO:0000313" key="3">
    <source>
        <dbReference type="Proteomes" id="UP000317365"/>
    </source>
</evidence>
<evidence type="ECO:0000256" key="1">
    <source>
        <dbReference type="ARBA" id="ARBA00043985"/>
    </source>
</evidence>
<reference evidence="3" key="2">
    <citation type="journal article" date="2020" name="Int. J. Syst. Evol. Microbiol.">
        <title>Genomic insights into a novel species Rhodoferax aquaticus sp. nov., isolated from freshwater.</title>
        <authorList>
            <person name="Li T."/>
            <person name="Zhuo Y."/>
            <person name="Jin C.Z."/>
            <person name="Wu X."/>
            <person name="Ko S.R."/>
            <person name="Jin F.J."/>
            <person name="Ahn C.Y."/>
            <person name="Oh H.M."/>
            <person name="Lee H.G."/>
            <person name="Jin L."/>
        </authorList>
    </citation>
    <scope>NUCLEOTIDE SEQUENCE [LARGE SCALE GENOMIC DNA]</scope>
    <source>
        <strain evidence="3">Gr-4</strain>
    </source>
</reference>
<dbReference type="Proteomes" id="UP000317365">
    <property type="component" value="Chromosome"/>
</dbReference>
<evidence type="ECO:0008006" key="4">
    <source>
        <dbReference type="Google" id="ProtNLM"/>
    </source>
</evidence>
<dbReference type="Pfam" id="PF04012">
    <property type="entry name" value="PspA_IM30"/>
    <property type="match status" value="1"/>
</dbReference>
<comment type="similarity">
    <text evidence="1">Belongs to the PspA/Vipp/IM30 family.</text>
</comment>
<sequence>MSQSLRSRVAKVIAASAHNLLDRWEDANPVAMLEQATRELEQVSSDVRTELGVTVANRHLTQQQHVRLNQEHAALAEAIGTAIAAARDDLAKSALARQLDIEAQLPVLEGSLVQLGGDEKELSAFLEALMGKRREMQRAIQEFEASRLQARTANAPSAAKSVHTQSRVQAAEEAFDRTLTRQTGVAGLARGATLAQATHLKELGDIVRDSKINERLAALKAAQQENP</sequence>